<dbReference type="GO" id="GO:0046872">
    <property type="term" value="F:metal ion binding"/>
    <property type="evidence" value="ECO:0007669"/>
    <property type="project" value="UniProtKB-KW"/>
</dbReference>
<feature type="binding site" evidence="7">
    <location>
        <position position="322"/>
    </location>
    <ligand>
        <name>Ca(2+)</name>
        <dbReference type="ChEBI" id="CHEBI:29108"/>
        <label>1</label>
        <note>catalytic</note>
    </ligand>
</feature>
<keyword evidence="11" id="KW-1185">Reference proteome</keyword>
<evidence type="ECO:0000256" key="5">
    <source>
        <dbReference type="ARBA" id="ARBA00023180"/>
    </source>
</evidence>
<feature type="binding site" evidence="7">
    <location>
        <position position="276"/>
    </location>
    <ligand>
        <name>Ca(2+)</name>
        <dbReference type="ChEBI" id="CHEBI:29108"/>
        <label>1</label>
        <note>catalytic</note>
    </ligand>
</feature>
<keyword evidence="7 9" id="KW-0106">Calcium</keyword>
<evidence type="ECO:0000256" key="3">
    <source>
        <dbReference type="ARBA" id="ARBA00022801"/>
    </source>
</evidence>
<evidence type="ECO:0000256" key="6">
    <source>
        <dbReference type="PIRSR" id="PIRSR602640-1"/>
    </source>
</evidence>
<keyword evidence="7 9" id="KW-0479">Metal-binding</keyword>
<dbReference type="PANTHER" id="PTHR11799">
    <property type="entry name" value="PARAOXONASE"/>
    <property type="match status" value="1"/>
</dbReference>
<dbReference type="GO" id="GO:0004064">
    <property type="term" value="F:arylesterase activity"/>
    <property type="evidence" value="ECO:0007669"/>
    <property type="project" value="UniProtKB-UniRule"/>
</dbReference>
<comment type="catalytic activity">
    <reaction evidence="1 9">
        <text>a phenyl acetate + H2O = a phenol + acetate + H(+)</text>
        <dbReference type="Rhea" id="RHEA:17309"/>
        <dbReference type="ChEBI" id="CHEBI:15377"/>
        <dbReference type="ChEBI" id="CHEBI:15378"/>
        <dbReference type="ChEBI" id="CHEBI:30089"/>
        <dbReference type="ChEBI" id="CHEBI:33853"/>
        <dbReference type="ChEBI" id="CHEBI:140310"/>
        <dbReference type="EC" id="3.1.1.2"/>
    </reaction>
</comment>
<dbReference type="OrthoDB" id="423498at2759"/>
<evidence type="ECO:0000256" key="2">
    <source>
        <dbReference type="ARBA" id="ARBA00008595"/>
    </source>
</evidence>
<dbReference type="GeneID" id="118426551"/>
<evidence type="ECO:0000256" key="4">
    <source>
        <dbReference type="ARBA" id="ARBA00023157"/>
    </source>
</evidence>
<keyword evidence="5 9" id="KW-0325">Glycoprotein</keyword>
<dbReference type="PANTHER" id="PTHR11799:SF12">
    <property type="entry name" value="PARAOXONASE-RELATED"/>
    <property type="match status" value="1"/>
</dbReference>
<comment type="similarity">
    <text evidence="2 9">Belongs to the paraoxonase family.</text>
</comment>
<dbReference type="SUPFAM" id="SSF63829">
    <property type="entry name" value="Calcium-dependent phosphotriesterase"/>
    <property type="match status" value="1"/>
</dbReference>
<feature type="binding site" evidence="7">
    <location>
        <position position="221"/>
    </location>
    <ligand>
        <name>Ca(2+)</name>
        <dbReference type="ChEBI" id="CHEBI:29108"/>
        <label>1</label>
        <note>catalytic</note>
    </ligand>
</feature>
<evidence type="ECO:0000256" key="7">
    <source>
        <dbReference type="PIRSR" id="PIRSR602640-2"/>
    </source>
</evidence>
<proteinExistence type="inferred from homology"/>
<evidence type="ECO:0000256" key="1">
    <source>
        <dbReference type="ARBA" id="ARBA00000368"/>
    </source>
</evidence>
<comment type="cofactor">
    <cofactor evidence="7 9">
        <name>Ca(2+)</name>
        <dbReference type="ChEBI" id="CHEBI:29108"/>
    </cofactor>
    <text evidence="7 9">Binds 2 calcium ions per subunit.</text>
</comment>
<organism evidence="11 12">
    <name type="scientific">Branchiostoma floridae</name>
    <name type="common">Florida lancelet</name>
    <name type="synonym">Amphioxus</name>
    <dbReference type="NCBI Taxonomy" id="7739"/>
    <lineage>
        <taxon>Eukaryota</taxon>
        <taxon>Metazoa</taxon>
        <taxon>Chordata</taxon>
        <taxon>Cephalochordata</taxon>
        <taxon>Leptocardii</taxon>
        <taxon>Amphioxiformes</taxon>
        <taxon>Branchiostomatidae</taxon>
        <taxon>Branchiostoma</taxon>
    </lineage>
</organism>
<keyword evidence="10" id="KW-0812">Transmembrane</keyword>
<accession>A0A9J7M052</accession>
<dbReference type="Proteomes" id="UP000001554">
    <property type="component" value="Chromosome 1"/>
</dbReference>
<dbReference type="EC" id="3.1.1.2" evidence="9"/>
<dbReference type="InterPro" id="IPR051288">
    <property type="entry name" value="Serum_paraoxonase/arylesterase"/>
</dbReference>
<feature type="transmembrane region" description="Helical" evidence="10">
    <location>
        <begin position="51"/>
        <end position="71"/>
    </location>
</feature>
<dbReference type="RefSeq" id="XP_035691938.1">
    <property type="nucleotide sequence ID" value="XM_035836045.1"/>
</dbReference>
<dbReference type="Pfam" id="PF01731">
    <property type="entry name" value="Arylesterase"/>
    <property type="match status" value="1"/>
</dbReference>
<feature type="binding site" evidence="7">
    <location>
        <position position="103"/>
    </location>
    <ligand>
        <name>Ca(2+)</name>
        <dbReference type="ChEBI" id="CHEBI:29108"/>
        <label>1</label>
        <note>catalytic</note>
    </ligand>
</feature>
<feature type="binding site" evidence="7">
    <location>
        <position position="104"/>
    </location>
    <ligand>
        <name>Ca(2+)</name>
        <dbReference type="ChEBI" id="CHEBI:29108"/>
        <label>1</label>
        <note>catalytic</note>
    </ligand>
</feature>
<feature type="binding site" evidence="7">
    <location>
        <position position="168"/>
    </location>
    <ligand>
        <name>Ca(2+)</name>
        <dbReference type="ChEBI" id="CHEBI:29108"/>
        <label>1</label>
        <note>catalytic</note>
    </ligand>
</feature>
<feature type="binding site" evidence="7">
    <location>
        <position position="220"/>
    </location>
    <ligand>
        <name>Ca(2+)</name>
        <dbReference type="ChEBI" id="CHEBI:29108"/>
        <label>1</label>
        <note>catalytic</note>
    </ligand>
</feature>
<dbReference type="PRINTS" id="PR01785">
    <property type="entry name" value="PARAOXONASE"/>
</dbReference>
<sequence length="414" mass="45578">MKYFACPDDRGIFDIFRDTSHYNFGVRAICTRESHAPPTDSQLTKHLVRMAAGKIVLALVAVLLAVVVNHVTEIISAPGMLKHVYNHVPGTCRFVPGVEQGSEDIALTSSGLAFISSGLLPPGFIFDPVYLSFEKRILAFDFKNPTKGAKEVQIVPQSVMEDFMPHGISVYEDKSGEVRLFVVNHGKGHKDRVEIFRFDADSNSLHHMKSVKHPLLYSLNDIVATGPESFYATNDKYSTGLYGRMAETWLLIAWSNVVYYSGGEATIVADSLLYANGVNLSPEGKLVYVANPATAGVTVYRRQDDNTLRFSHDIKLHTGVDNIFVDPANGDLWVAAHPKGIHFAIHMQNASHPCGSQVLRIQNPAGENPSITEMFSDDGRAGLWGSSVGCYHNKQLLIGTVNHRLMHCTVDVPL</sequence>
<name>A0A9J7M052_BRAFL</name>
<evidence type="ECO:0000313" key="12">
    <source>
        <dbReference type="RefSeq" id="XP_035691938.1"/>
    </source>
</evidence>
<feature type="active site" description="Proton acceptor" evidence="6">
    <location>
        <position position="166"/>
    </location>
</feature>
<dbReference type="Gene3D" id="2.120.10.30">
    <property type="entry name" value="TolB, C-terminal domain"/>
    <property type="match status" value="1"/>
</dbReference>
<evidence type="ECO:0000256" key="9">
    <source>
        <dbReference type="RuleBase" id="RU368025"/>
    </source>
</evidence>
<dbReference type="KEGG" id="bfo:118426551"/>
<reference evidence="12" key="2">
    <citation type="submission" date="2025-08" db="UniProtKB">
        <authorList>
            <consortium name="RefSeq"/>
        </authorList>
    </citation>
    <scope>IDENTIFICATION</scope>
    <source>
        <strain evidence="12">S238N-H82</strain>
        <tissue evidence="12">Testes</tissue>
    </source>
</reference>
<dbReference type="OMA" id="KHLNCHY"/>
<dbReference type="InterPro" id="IPR002640">
    <property type="entry name" value="Arylesterase"/>
</dbReference>
<reference evidence="11" key="1">
    <citation type="journal article" date="2020" name="Nat. Ecol. Evol.">
        <title>Deeply conserved synteny resolves early events in vertebrate evolution.</title>
        <authorList>
            <person name="Simakov O."/>
            <person name="Marletaz F."/>
            <person name="Yue J.X."/>
            <person name="O'Connell B."/>
            <person name="Jenkins J."/>
            <person name="Brandt A."/>
            <person name="Calef R."/>
            <person name="Tung C.H."/>
            <person name="Huang T.K."/>
            <person name="Schmutz J."/>
            <person name="Satoh N."/>
            <person name="Yu J.K."/>
            <person name="Putnam N.H."/>
            <person name="Green R.E."/>
            <person name="Rokhsar D.S."/>
        </authorList>
    </citation>
    <scope>NUCLEOTIDE SEQUENCE [LARGE SCALE GENOMIC DNA]</scope>
    <source>
        <strain evidence="11">S238N-H82</strain>
    </source>
</reference>
<dbReference type="InterPro" id="IPR011042">
    <property type="entry name" value="6-blade_b-propeller_TolB-like"/>
</dbReference>
<feature type="binding site" evidence="7">
    <location>
        <position position="321"/>
    </location>
    <ligand>
        <name>Ca(2+)</name>
        <dbReference type="ChEBI" id="CHEBI:29108"/>
        <label>1</label>
        <note>catalytic</note>
    </ligand>
</feature>
<keyword evidence="10" id="KW-1133">Transmembrane helix</keyword>
<feature type="disulfide bond" description="In form B" evidence="8">
    <location>
        <begin position="92"/>
        <end position="408"/>
    </location>
</feature>
<evidence type="ECO:0000256" key="10">
    <source>
        <dbReference type="SAM" id="Phobius"/>
    </source>
</evidence>
<keyword evidence="10" id="KW-0472">Membrane</keyword>
<keyword evidence="4 8" id="KW-1015">Disulfide bond</keyword>
<evidence type="ECO:0000313" key="11">
    <source>
        <dbReference type="Proteomes" id="UP000001554"/>
    </source>
</evidence>
<dbReference type="AlphaFoldDB" id="A0A9J7M052"/>
<gene>
    <name evidence="12" type="primary">LOC118426551</name>
</gene>
<protein>
    <recommendedName>
        <fullName evidence="9">Paraoxonase</fullName>
        <ecNumber evidence="9">3.1.1.2</ecNumber>
    </recommendedName>
</protein>
<keyword evidence="3 9" id="KW-0378">Hydrolase</keyword>
<evidence type="ECO:0000256" key="8">
    <source>
        <dbReference type="PIRSR" id="PIRSR602640-3"/>
    </source>
</evidence>